<organism evidence="2 3">
    <name type="scientific">Amycolatopsis albispora</name>
    <dbReference type="NCBI Taxonomy" id="1804986"/>
    <lineage>
        <taxon>Bacteria</taxon>
        <taxon>Bacillati</taxon>
        <taxon>Actinomycetota</taxon>
        <taxon>Actinomycetes</taxon>
        <taxon>Pseudonocardiales</taxon>
        <taxon>Pseudonocardiaceae</taxon>
        <taxon>Amycolatopsis</taxon>
    </lineage>
</organism>
<protein>
    <submittedName>
        <fullName evidence="2">Uncharacterized protein</fullName>
    </submittedName>
</protein>
<dbReference type="EMBL" id="CP015163">
    <property type="protein sequence ID" value="AXB47786.1"/>
    <property type="molecule type" value="Genomic_DNA"/>
</dbReference>
<dbReference type="Proteomes" id="UP000250434">
    <property type="component" value="Chromosome"/>
</dbReference>
<keyword evidence="3" id="KW-1185">Reference proteome</keyword>
<proteinExistence type="predicted"/>
<feature type="transmembrane region" description="Helical" evidence="1">
    <location>
        <begin position="20"/>
        <end position="43"/>
    </location>
</feature>
<evidence type="ECO:0000256" key="1">
    <source>
        <dbReference type="SAM" id="Phobius"/>
    </source>
</evidence>
<dbReference type="AlphaFoldDB" id="A0A344LIB2"/>
<evidence type="ECO:0000313" key="2">
    <source>
        <dbReference type="EMBL" id="AXB47786.1"/>
    </source>
</evidence>
<dbReference type="KEGG" id="aab:A4R43_39470"/>
<accession>A0A344LIB2</accession>
<keyword evidence="1" id="KW-1133">Transmembrane helix</keyword>
<gene>
    <name evidence="2" type="ORF">A4R43_39470</name>
</gene>
<reference evidence="2 3" key="1">
    <citation type="submission" date="2016-04" db="EMBL/GenBank/DDBJ databases">
        <title>Complete genome sequence and analysis of deep-sea sediment isolate, Amycolatopsis sp. WP1.</title>
        <authorList>
            <person name="Wang H."/>
            <person name="Chen S."/>
            <person name="Wu Q."/>
        </authorList>
    </citation>
    <scope>NUCLEOTIDE SEQUENCE [LARGE SCALE GENOMIC DNA]</scope>
    <source>
        <strain evidence="2 3">WP1</strain>
    </source>
</reference>
<keyword evidence="1" id="KW-0812">Transmembrane</keyword>
<name>A0A344LIB2_9PSEU</name>
<evidence type="ECO:0000313" key="3">
    <source>
        <dbReference type="Proteomes" id="UP000250434"/>
    </source>
</evidence>
<sequence>MLDGLSDWWDSVELWLAQLWFPVQFILVMAVLLPLCAGGAWLIDRLVDRVSRWLSAARREDPAGRS</sequence>
<dbReference type="OrthoDB" id="4559844at2"/>
<keyword evidence="1" id="KW-0472">Membrane</keyword>
<dbReference type="RefSeq" id="WP_113696848.1">
    <property type="nucleotide sequence ID" value="NZ_CP015163.1"/>
</dbReference>